<dbReference type="GO" id="GO:0009898">
    <property type="term" value="C:cytoplasmic side of plasma membrane"/>
    <property type="evidence" value="ECO:0007669"/>
    <property type="project" value="UniProtKB-UniRule"/>
</dbReference>
<protein>
    <recommendedName>
        <fullName evidence="5 6">Cell division protein FtsA</fullName>
    </recommendedName>
</protein>
<dbReference type="PANTHER" id="PTHR32432:SF4">
    <property type="entry name" value="CELL DIVISION PROTEIN FTSA"/>
    <property type="match status" value="1"/>
</dbReference>
<feature type="domain" description="SHS2" evidence="8">
    <location>
        <begin position="13"/>
        <end position="202"/>
    </location>
</feature>
<proteinExistence type="inferred from homology"/>
<keyword evidence="4 5" id="KW-0131">Cell cycle</keyword>
<evidence type="ECO:0000256" key="2">
    <source>
        <dbReference type="ARBA" id="ARBA00022618"/>
    </source>
</evidence>
<dbReference type="Proteomes" id="UP000308271">
    <property type="component" value="Unassembled WGS sequence"/>
</dbReference>
<feature type="region of interest" description="Disordered" evidence="7">
    <location>
        <begin position="401"/>
        <end position="435"/>
    </location>
</feature>
<organism evidence="9 10">
    <name type="scientific">Chlorobaculum thiosulfatiphilum</name>
    <name type="common">Chlorobium limicola f.sp. thiosulfatophilum</name>
    <dbReference type="NCBI Taxonomy" id="115852"/>
    <lineage>
        <taxon>Bacteria</taxon>
        <taxon>Pseudomonadati</taxon>
        <taxon>Chlorobiota</taxon>
        <taxon>Chlorobiia</taxon>
        <taxon>Chlorobiales</taxon>
        <taxon>Chlorobiaceae</taxon>
        <taxon>Chlorobaculum</taxon>
    </lineage>
</organism>
<dbReference type="Gene3D" id="3.30.1490.110">
    <property type="match status" value="1"/>
</dbReference>
<dbReference type="Gene3D" id="3.30.420.40">
    <property type="match status" value="2"/>
</dbReference>
<dbReference type="GO" id="GO:0032153">
    <property type="term" value="C:cell division site"/>
    <property type="evidence" value="ECO:0007669"/>
    <property type="project" value="UniProtKB-UniRule"/>
</dbReference>
<evidence type="ECO:0000256" key="4">
    <source>
        <dbReference type="ARBA" id="ARBA00023306"/>
    </source>
</evidence>
<dbReference type="NCBIfam" id="TIGR01174">
    <property type="entry name" value="ftsA"/>
    <property type="match status" value="1"/>
</dbReference>
<evidence type="ECO:0000256" key="1">
    <source>
        <dbReference type="ARBA" id="ARBA00022475"/>
    </source>
</evidence>
<dbReference type="InterPro" id="IPR050696">
    <property type="entry name" value="FtsA/MreB"/>
</dbReference>
<dbReference type="Pfam" id="PF02491">
    <property type="entry name" value="SHS2_FTSA"/>
    <property type="match status" value="1"/>
</dbReference>
<sequence length="447" mass="48499">MNVKLLMPKSNIVIGLDIGTTKVCVVVAEKDDVGKLNVLGKGRANSDGLQRATVVNINKTVDAISKAVADAERESSIKIKGVNVGISGAHVHCIYSNSEISVNQSGIVNESDVRRFLEKAKTNIRYLDIDHEIIHVIPQEFIVDDQDGVLDPIGMAGTTMRGSAYIVVGLRTKIRNIKQCIEKAGLEVSAMTFEPVASGLAVMKESEKRSGVVVIDIGGGTTEVAIYIDGAIRYSEVIKVAANDVTHDVAYGIKALNDVAEEIKIRYGCAWSKVLDNDEEILIEGIEGRPRKSFQKSSLTVIVEARMMEIFELVRDIIKRSGYYEYLNAGVIITGGGALLPGTSELAGEILGLDVRTGYPEGVSGGIKEAINNPMYATVMGLVAHSLQNNLYQDYGEVVQEKPTQTPEPVTSQPEPAQPQQSADQNPDAPQSGKKFVDRLKKFWDQL</sequence>
<dbReference type="Pfam" id="PF14450">
    <property type="entry name" value="FtsA"/>
    <property type="match status" value="1"/>
</dbReference>
<evidence type="ECO:0000256" key="6">
    <source>
        <dbReference type="PIRNR" id="PIRNR003101"/>
    </source>
</evidence>
<comment type="caution">
    <text evidence="9">The sequence shown here is derived from an EMBL/GenBank/DDBJ whole genome shotgun (WGS) entry which is preliminary data.</text>
</comment>
<name>A0A5C4S2Y9_CHLTI</name>
<dbReference type="EMBL" id="VDCH01000028">
    <property type="protein sequence ID" value="TNJ37538.1"/>
    <property type="molecule type" value="Genomic_DNA"/>
</dbReference>
<comment type="subcellular location">
    <subcellularLocation>
        <location evidence="5">Cell membrane</location>
        <topology evidence="5">Peripheral membrane protein</topology>
        <orientation evidence="5">Cytoplasmic side</orientation>
    </subcellularLocation>
    <text evidence="5">Localizes to the Z ring in an FtsZ-dependent manner. Targeted to the membrane through a conserved C-terminal amphipathic helix.</text>
</comment>
<dbReference type="HAMAP" id="MF_02033">
    <property type="entry name" value="FtsA"/>
    <property type="match status" value="1"/>
</dbReference>
<dbReference type="InterPro" id="IPR003494">
    <property type="entry name" value="SHS2_FtsA"/>
</dbReference>
<keyword evidence="2 5" id="KW-0132">Cell division</keyword>
<evidence type="ECO:0000259" key="8">
    <source>
        <dbReference type="SMART" id="SM00842"/>
    </source>
</evidence>
<dbReference type="SMART" id="SM00842">
    <property type="entry name" value="FtsA"/>
    <property type="match status" value="1"/>
</dbReference>
<dbReference type="GO" id="GO:0043093">
    <property type="term" value="P:FtsZ-dependent cytokinesis"/>
    <property type="evidence" value="ECO:0007669"/>
    <property type="project" value="UniProtKB-UniRule"/>
</dbReference>
<dbReference type="CDD" id="cd24048">
    <property type="entry name" value="ASKHA_NBD_FtsA"/>
    <property type="match status" value="1"/>
</dbReference>
<keyword evidence="10" id="KW-1185">Reference proteome</keyword>
<feature type="compositionally biased region" description="Low complexity" evidence="7">
    <location>
        <begin position="412"/>
        <end position="425"/>
    </location>
</feature>
<evidence type="ECO:0000313" key="10">
    <source>
        <dbReference type="Proteomes" id="UP000308271"/>
    </source>
</evidence>
<comment type="similarity">
    <text evidence="5 6">Belongs to the FtsA/MreB family.</text>
</comment>
<gene>
    <name evidence="5 9" type="primary">ftsA</name>
    <name evidence="9" type="ORF">FGF66_10620</name>
</gene>
<comment type="function">
    <text evidence="5 6">Cell division protein that is involved in the assembly of the Z ring. May serve as a membrane anchor for the Z ring.</text>
</comment>
<reference evidence="9 10" key="1">
    <citation type="submission" date="2019-05" db="EMBL/GenBank/DDBJ databases">
        <title>Draft Whole-Genome sequence of the green sulfur bacterium Chlorobaculum thiosulfatiphilum DSM 249.</title>
        <authorList>
            <person name="Meyer T.E."/>
            <person name="Kyndt J.A."/>
        </authorList>
    </citation>
    <scope>NUCLEOTIDE SEQUENCE [LARGE SCALE GENOMIC DNA]</scope>
    <source>
        <strain evidence="9 10">DSM 249</strain>
    </source>
</reference>
<feature type="compositionally biased region" description="Polar residues" evidence="7">
    <location>
        <begin position="402"/>
        <end position="411"/>
    </location>
</feature>
<dbReference type="PANTHER" id="PTHR32432">
    <property type="entry name" value="CELL DIVISION PROTEIN FTSA-RELATED"/>
    <property type="match status" value="1"/>
</dbReference>
<evidence type="ECO:0000313" key="9">
    <source>
        <dbReference type="EMBL" id="TNJ37538.1"/>
    </source>
</evidence>
<evidence type="ECO:0000256" key="7">
    <source>
        <dbReference type="SAM" id="MobiDB-lite"/>
    </source>
</evidence>
<dbReference type="AlphaFoldDB" id="A0A5C4S2Y9"/>
<dbReference type="InterPro" id="IPR020823">
    <property type="entry name" value="Cell_div_FtsA"/>
</dbReference>
<evidence type="ECO:0000256" key="3">
    <source>
        <dbReference type="ARBA" id="ARBA00023136"/>
    </source>
</evidence>
<keyword evidence="3 5" id="KW-0472">Membrane</keyword>
<comment type="subunit">
    <text evidence="5">Self-interacts. Interacts with FtsZ.</text>
</comment>
<accession>A0A5C4S2Y9</accession>
<dbReference type="OrthoDB" id="9768127at2"/>
<dbReference type="SUPFAM" id="SSF53067">
    <property type="entry name" value="Actin-like ATPase domain"/>
    <property type="match status" value="2"/>
</dbReference>
<dbReference type="InterPro" id="IPR043129">
    <property type="entry name" value="ATPase_NBD"/>
</dbReference>
<dbReference type="PIRSF" id="PIRSF003101">
    <property type="entry name" value="FtsA"/>
    <property type="match status" value="1"/>
</dbReference>
<evidence type="ECO:0000256" key="5">
    <source>
        <dbReference type="HAMAP-Rule" id="MF_02033"/>
    </source>
</evidence>
<keyword evidence="1 5" id="KW-1003">Cell membrane</keyword>